<gene>
    <name evidence="2" type="ORF">H2204_010618</name>
</gene>
<feature type="compositionally biased region" description="Low complexity" evidence="1">
    <location>
        <begin position="62"/>
        <end position="76"/>
    </location>
</feature>
<proteinExistence type="predicted"/>
<evidence type="ECO:0000313" key="3">
    <source>
        <dbReference type="Proteomes" id="UP001172681"/>
    </source>
</evidence>
<protein>
    <submittedName>
        <fullName evidence="2">Uncharacterized protein</fullName>
    </submittedName>
</protein>
<dbReference type="AlphaFoldDB" id="A0AA38XWQ3"/>
<keyword evidence="3" id="KW-1185">Reference proteome</keyword>
<feature type="region of interest" description="Disordered" evidence="1">
    <location>
        <begin position="1"/>
        <end position="112"/>
    </location>
</feature>
<comment type="caution">
    <text evidence="2">The sequence shown here is derived from an EMBL/GenBank/DDBJ whole genome shotgun (WGS) entry which is preliminary data.</text>
</comment>
<dbReference type="Proteomes" id="UP001172681">
    <property type="component" value="Unassembled WGS sequence"/>
</dbReference>
<feature type="compositionally biased region" description="Polar residues" evidence="1">
    <location>
        <begin position="77"/>
        <end position="104"/>
    </location>
</feature>
<evidence type="ECO:0000313" key="2">
    <source>
        <dbReference type="EMBL" id="KAJ9624717.1"/>
    </source>
</evidence>
<dbReference type="EMBL" id="JAPDRN010000091">
    <property type="protein sequence ID" value="KAJ9624717.1"/>
    <property type="molecule type" value="Genomic_DNA"/>
</dbReference>
<organism evidence="2 3">
    <name type="scientific">Knufia peltigerae</name>
    <dbReference type="NCBI Taxonomy" id="1002370"/>
    <lineage>
        <taxon>Eukaryota</taxon>
        <taxon>Fungi</taxon>
        <taxon>Dikarya</taxon>
        <taxon>Ascomycota</taxon>
        <taxon>Pezizomycotina</taxon>
        <taxon>Eurotiomycetes</taxon>
        <taxon>Chaetothyriomycetidae</taxon>
        <taxon>Chaetothyriales</taxon>
        <taxon>Trichomeriaceae</taxon>
        <taxon>Knufia</taxon>
    </lineage>
</organism>
<evidence type="ECO:0000256" key="1">
    <source>
        <dbReference type="SAM" id="MobiDB-lite"/>
    </source>
</evidence>
<reference evidence="2" key="1">
    <citation type="submission" date="2022-10" db="EMBL/GenBank/DDBJ databases">
        <title>Culturing micro-colonial fungi from biological soil crusts in the Mojave desert and describing Neophaeococcomyces mojavensis, and introducing the new genera and species Taxawa tesnikishii.</title>
        <authorList>
            <person name="Kurbessoian T."/>
            <person name="Stajich J.E."/>
        </authorList>
    </citation>
    <scope>NUCLEOTIDE SEQUENCE</scope>
    <source>
        <strain evidence="2">TK_35</strain>
    </source>
</reference>
<name>A0AA38XWQ3_9EURO</name>
<sequence length="170" mass="18477">MFNLTTLERESSTSPPLPASDLGFITMSGQPDFDGDADAAMRQMMGFGTFTERRKNNPPDTSFASSSAASQPGGSSNEPTTSIGPRSLITPQHASQQVPQTQGQGDEEPIYAFSSPVSNTYYTKEDLDRWARGMINANGDTVYFKPGFVSNDPWARLRPREENDNKTAGA</sequence>
<accession>A0AA38XWQ3</accession>